<proteinExistence type="predicted"/>
<dbReference type="Pfam" id="PF05004">
    <property type="entry name" value="IFRD"/>
    <property type="match status" value="1"/>
</dbReference>
<dbReference type="InterPro" id="IPR043017">
    <property type="entry name" value="WIYLD_dom_sf"/>
</dbReference>
<feature type="domain" description="WIYLD" evidence="2">
    <location>
        <begin position="3"/>
        <end position="57"/>
    </location>
</feature>
<feature type="domain" description="Interferon-related developmental regulator N-terminal" evidence="1">
    <location>
        <begin position="170"/>
        <end position="324"/>
    </location>
</feature>
<evidence type="ECO:0000313" key="3">
    <source>
        <dbReference type="EMBL" id="GAA0157033.1"/>
    </source>
</evidence>
<sequence length="333" mass="37406">MCRMDAALDHMRPLGFSNQDIRAAVKDLLKVYGDDGWVFLEEGAYKILLDTLLERAEGDENEIQNENENGEVAEDHINLVLRDGEVQGEPQDENSSLLNEDAPQVPVEPSSFDSFALNTIVPVNQETRGKKRAPCYGLIDVDDDCSSVDNVMKTIRYLAKITTIIMDRRSATRERGQTVLDELLDAMFEKRVPKRENVLASLIQEFNNNADMQQLDKFVEKNFATILYHRVNSFKKGASKEVSLAARFLGLVALTTIPGWHIAREIRQESISPISEALRSDSFGLSTYSSLVDCLAMVTFIGGVEKPEETEEAIKMLCYLINADDIYDTLLQS</sequence>
<evidence type="ECO:0000313" key="4">
    <source>
        <dbReference type="Proteomes" id="UP001454036"/>
    </source>
</evidence>
<accession>A0AAV3Q182</accession>
<dbReference type="InterPro" id="IPR007701">
    <property type="entry name" value="Interferon-rel_develop_reg_N"/>
</dbReference>
<name>A0AAV3Q182_LITER</name>
<dbReference type="InterPro" id="IPR018848">
    <property type="entry name" value="WIYLD_domain"/>
</dbReference>
<dbReference type="Proteomes" id="UP001454036">
    <property type="component" value="Unassembled WGS sequence"/>
</dbReference>
<organism evidence="3 4">
    <name type="scientific">Lithospermum erythrorhizon</name>
    <name type="common">Purple gromwell</name>
    <name type="synonym">Lithospermum officinale var. erythrorhizon</name>
    <dbReference type="NCBI Taxonomy" id="34254"/>
    <lineage>
        <taxon>Eukaryota</taxon>
        <taxon>Viridiplantae</taxon>
        <taxon>Streptophyta</taxon>
        <taxon>Embryophyta</taxon>
        <taxon>Tracheophyta</taxon>
        <taxon>Spermatophyta</taxon>
        <taxon>Magnoliopsida</taxon>
        <taxon>eudicotyledons</taxon>
        <taxon>Gunneridae</taxon>
        <taxon>Pentapetalae</taxon>
        <taxon>asterids</taxon>
        <taxon>lamiids</taxon>
        <taxon>Boraginales</taxon>
        <taxon>Boraginaceae</taxon>
        <taxon>Boraginoideae</taxon>
        <taxon>Lithospermeae</taxon>
        <taxon>Lithospermum</taxon>
    </lineage>
</organism>
<evidence type="ECO:0000259" key="2">
    <source>
        <dbReference type="Pfam" id="PF10440"/>
    </source>
</evidence>
<comment type="caution">
    <text evidence="3">The sequence shown here is derived from an EMBL/GenBank/DDBJ whole genome shotgun (WGS) entry which is preliminary data.</text>
</comment>
<protein>
    <recommendedName>
        <fullName evidence="5">WIYLD domain-containing protein</fullName>
    </recommendedName>
</protein>
<evidence type="ECO:0000259" key="1">
    <source>
        <dbReference type="Pfam" id="PF05004"/>
    </source>
</evidence>
<dbReference type="Gene3D" id="1.10.8.850">
    <property type="entry name" value="Histone-lysine N methyltransferase , C-terminal domain-like"/>
    <property type="match status" value="1"/>
</dbReference>
<keyword evidence="4" id="KW-1185">Reference proteome</keyword>
<dbReference type="PANTHER" id="PTHR34271">
    <property type="entry name" value="NUCLEOLAR HISTONE METHYLTRANSFERASE-RELATED PROTEIN"/>
    <property type="match status" value="1"/>
</dbReference>
<dbReference type="PANTHER" id="PTHR34271:SF1">
    <property type="entry name" value="NUCLEOLAR HISTONE METHYLTRANSFERASE-RELATED PROTEIN"/>
    <property type="match status" value="1"/>
</dbReference>
<evidence type="ECO:0008006" key="5">
    <source>
        <dbReference type="Google" id="ProtNLM"/>
    </source>
</evidence>
<dbReference type="EMBL" id="BAABME010019389">
    <property type="protein sequence ID" value="GAA0157033.1"/>
    <property type="molecule type" value="Genomic_DNA"/>
</dbReference>
<dbReference type="AlphaFoldDB" id="A0AAV3Q182"/>
<reference evidence="3 4" key="1">
    <citation type="submission" date="2024-01" db="EMBL/GenBank/DDBJ databases">
        <title>The complete chloroplast genome sequence of Lithospermum erythrorhizon: insights into the phylogenetic relationship among Boraginaceae species and the maternal lineages of purple gromwells.</title>
        <authorList>
            <person name="Okada T."/>
            <person name="Watanabe K."/>
        </authorList>
    </citation>
    <scope>NUCLEOTIDE SEQUENCE [LARGE SCALE GENOMIC DNA]</scope>
</reference>
<dbReference type="Pfam" id="PF10440">
    <property type="entry name" value="WIYLD"/>
    <property type="match status" value="1"/>
</dbReference>
<gene>
    <name evidence="3" type="ORF">LIER_38390</name>
</gene>